<sequence>MARQKNAKREHWLAPYVDGQDTAPEVASKDWVRLAKWINTIGDDSNEETEEEGFYDGDGTPETTVMSVAGAYTPEGYYDAEDKAHKMIADMKYLTGNGRKVWHKVVQTNGDTFVGKATVTDIIAGAGDAVTYEEFSCTITFDQAPTKTPKS</sequence>
<name>A0ABV0EV52_9ENTE</name>
<accession>A0ABV0EV52</accession>
<reference evidence="1 2" key="1">
    <citation type="submission" date="2024-02" db="EMBL/GenBank/DDBJ databases">
        <title>The Genome Sequence of Enterococcus sp. DIV0159.</title>
        <authorList>
            <person name="Earl A."/>
            <person name="Manson A."/>
            <person name="Gilmore M."/>
            <person name="Sanders J."/>
            <person name="Shea T."/>
            <person name="Howe W."/>
            <person name="Livny J."/>
            <person name="Cuomo C."/>
            <person name="Neafsey D."/>
            <person name="Birren B."/>
        </authorList>
    </citation>
    <scope>NUCLEOTIDE SEQUENCE [LARGE SCALE GENOMIC DNA]</scope>
    <source>
        <strain evidence="1 2">665A</strain>
    </source>
</reference>
<evidence type="ECO:0008006" key="3">
    <source>
        <dbReference type="Google" id="ProtNLM"/>
    </source>
</evidence>
<dbReference type="EMBL" id="JAFREL020000004">
    <property type="protein sequence ID" value="MEO1772545.1"/>
    <property type="molecule type" value="Genomic_DNA"/>
</dbReference>
<dbReference type="RefSeq" id="WP_207702668.1">
    <property type="nucleotide sequence ID" value="NZ_JAFREL020000004.1"/>
</dbReference>
<protein>
    <recommendedName>
        <fullName evidence="3">Phage tail protein</fullName>
    </recommendedName>
</protein>
<proteinExistence type="predicted"/>
<dbReference type="Proteomes" id="UP000664357">
    <property type="component" value="Unassembled WGS sequence"/>
</dbReference>
<comment type="caution">
    <text evidence="1">The sequence shown here is derived from an EMBL/GenBank/DDBJ whole genome shotgun (WGS) entry which is preliminary data.</text>
</comment>
<evidence type="ECO:0000313" key="2">
    <source>
        <dbReference type="Proteomes" id="UP000664357"/>
    </source>
</evidence>
<keyword evidence="2" id="KW-1185">Reference proteome</keyword>
<gene>
    <name evidence="1" type="ORF">JZO67_004527</name>
</gene>
<dbReference type="NCBIfam" id="NF047353">
    <property type="entry name" value="tube_lmo2291"/>
    <property type="match status" value="1"/>
</dbReference>
<evidence type="ECO:0000313" key="1">
    <source>
        <dbReference type="EMBL" id="MEO1772545.1"/>
    </source>
</evidence>
<organism evidence="1 2">
    <name type="scientific">Candidatus Enterococcus ferrettii</name>
    <dbReference type="NCBI Taxonomy" id="2815324"/>
    <lineage>
        <taxon>Bacteria</taxon>
        <taxon>Bacillati</taxon>
        <taxon>Bacillota</taxon>
        <taxon>Bacilli</taxon>
        <taxon>Lactobacillales</taxon>
        <taxon>Enterococcaceae</taxon>
        <taxon>Enterococcus</taxon>
    </lineage>
</organism>